<comment type="caution">
    <text evidence="2">The sequence shown here is derived from an EMBL/GenBank/DDBJ whole genome shotgun (WGS) entry which is preliminary data.</text>
</comment>
<feature type="transmembrane region" description="Helical" evidence="1">
    <location>
        <begin position="20"/>
        <end position="43"/>
    </location>
</feature>
<dbReference type="EMBL" id="BIFQ01000001">
    <property type="protein sequence ID" value="GCE05531.1"/>
    <property type="molecule type" value="Genomic_DNA"/>
</dbReference>
<dbReference type="OrthoDB" id="164389at2"/>
<evidence type="ECO:0000313" key="3">
    <source>
        <dbReference type="Proteomes" id="UP000287224"/>
    </source>
</evidence>
<dbReference type="RefSeq" id="WP_126596566.1">
    <property type="nucleotide sequence ID" value="NZ_BIFQ01000001.1"/>
</dbReference>
<keyword evidence="1" id="KW-0812">Transmembrane</keyword>
<gene>
    <name evidence="2" type="ORF">KDAU_28600</name>
</gene>
<feature type="transmembrane region" description="Helical" evidence="1">
    <location>
        <begin position="78"/>
        <end position="102"/>
    </location>
</feature>
<dbReference type="AlphaFoldDB" id="A0A401ZF62"/>
<reference evidence="3" key="1">
    <citation type="submission" date="2018-12" db="EMBL/GenBank/DDBJ databases">
        <title>Tengunoibacter tsumagoiensis gen. nov., sp. nov., Dictyobacter kobayashii sp. nov., D. alpinus sp. nov., and D. joshuensis sp. nov. and description of Dictyobacteraceae fam. nov. within the order Ktedonobacterales isolated from Tengu-no-mugimeshi.</title>
        <authorList>
            <person name="Wang C.M."/>
            <person name="Zheng Y."/>
            <person name="Sakai Y."/>
            <person name="Toyoda A."/>
            <person name="Minakuchi Y."/>
            <person name="Abe K."/>
            <person name="Yokota A."/>
            <person name="Yabe S."/>
        </authorList>
    </citation>
    <scope>NUCLEOTIDE SEQUENCE [LARGE SCALE GENOMIC DNA]</scope>
    <source>
        <strain evidence="3">S-27</strain>
    </source>
</reference>
<keyword evidence="1" id="KW-1133">Transmembrane helix</keyword>
<sequence length="127" mass="14296">MSPILADLVIFTFALGGAHFLLSAGQLLCWFLALVIGILARLVFGRRVPFGIFSTVVIALAGIWFATDVVLVNIPKDIFLYDVPLLKACASAVVFELLWYLASYRSYRNWTRRRRLYATPTTPVQEQ</sequence>
<evidence type="ECO:0000313" key="2">
    <source>
        <dbReference type="EMBL" id="GCE05531.1"/>
    </source>
</evidence>
<proteinExistence type="predicted"/>
<dbReference type="Proteomes" id="UP000287224">
    <property type="component" value="Unassembled WGS sequence"/>
</dbReference>
<feature type="transmembrane region" description="Helical" evidence="1">
    <location>
        <begin position="50"/>
        <end position="72"/>
    </location>
</feature>
<protein>
    <submittedName>
        <fullName evidence="2">Uncharacterized protein</fullName>
    </submittedName>
</protein>
<name>A0A401ZF62_9CHLR</name>
<organism evidence="2 3">
    <name type="scientific">Dictyobacter aurantiacus</name>
    <dbReference type="NCBI Taxonomy" id="1936993"/>
    <lineage>
        <taxon>Bacteria</taxon>
        <taxon>Bacillati</taxon>
        <taxon>Chloroflexota</taxon>
        <taxon>Ktedonobacteria</taxon>
        <taxon>Ktedonobacterales</taxon>
        <taxon>Dictyobacteraceae</taxon>
        <taxon>Dictyobacter</taxon>
    </lineage>
</organism>
<keyword evidence="1" id="KW-0472">Membrane</keyword>
<accession>A0A401ZF62</accession>
<evidence type="ECO:0000256" key="1">
    <source>
        <dbReference type="SAM" id="Phobius"/>
    </source>
</evidence>
<keyword evidence="3" id="KW-1185">Reference proteome</keyword>